<dbReference type="RefSeq" id="WP_093115154.1">
    <property type="nucleotide sequence ID" value="NZ_FNWJ01000001.1"/>
</dbReference>
<keyword evidence="2" id="KW-1185">Reference proteome</keyword>
<dbReference type="STRING" id="29539.SAMN02745716_0054"/>
<dbReference type="PANTHER" id="PTHR30615">
    <property type="entry name" value="UNCHARACTERIZED PROTEIN YJBQ-RELATED"/>
    <property type="match status" value="1"/>
</dbReference>
<dbReference type="Gene3D" id="2.60.120.460">
    <property type="entry name" value="YjbQ-like"/>
    <property type="match status" value="1"/>
</dbReference>
<dbReference type="SUPFAM" id="SSF111038">
    <property type="entry name" value="YjbQ-like"/>
    <property type="match status" value="1"/>
</dbReference>
<dbReference type="OrthoDB" id="9801725at2"/>
<dbReference type="PIRSF" id="PIRSF004681">
    <property type="entry name" value="UCP004681"/>
    <property type="match status" value="1"/>
</dbReference>
<dbReference type="Proteomes" id="UP000222056">
    <property type="component" value="Unassembled WGS sequence"/>
</dbReference>
<dbReference type="AlphaFoldDB" id="A0A1H6FH81"/>
<dbReference type="Pfam" id="PF01894">
    <property type="entry name" value="YjbQ"/>
    <property type="match status" value="1"/>
</dbReference>
<evidence type="ECO:0000313" key="2">
    <source>
        <dbReference type="Proteomes" id="UP000222056"/>
    </source>
</evidence>
<dbReference type="EMBL" id="FNWJ01000001">
    <property type="protein sequence ID" value="SEH10207.1"/>
    <property type="molecule type" value="Genomic_DNA"/>
</dbReference>
<gene>
    <name evidence="1" type="ORF">SAMN02745716_0054</name>
</gene>
<dbReference type="InterPro" id="IPR001602">
    <property type="entry name" value="UPF0047_YjbQ-like"/>
</dbReference>
<evidence type="ECO:0000313" key="1">
    <source>
        <dbReference type="EMBL" id="SEH10207.1"/>
    </source>
</evidence>
<name>A0A1H6FH81_THEAL</name>
<reference evidence="2" key="1">
    <citation type="submission" date="2016-10" db="EMBL/GenBank/DDBJ databases">
        <authorList>
            <person name="Varghese N."/>
            <person name="Submissions S."/>
        </authorList>
    </citation>
    <scope>NUCLEOTIDE SEQUENCE [LARGE SCALE GENOMIC DNA]</scope>
    <source>
        <strain evidence="2">ATCC 35263</strain>
    </source>
</reference>
<accession>A0A1H6FH81</accession>
<dbReference type="InterPro" id="IPR035917">
    <property type="entry name" value="YjbQ-like_sf"/>
</dbReference>
<organism evidence="1 2">
    <name type="scientific">Thermoleophilum album</name>
    <dbReference type="NCBI Taxonomy" id="29539"/>
    <lineage>
        <taxon>Bacteria</taxon>
        <taxon>Bacillati</taxon>
        <taxon>Actinomycetota</taxon>
        <taxon>Thermoleophilia</taxon>
        <taxon>Thermoleophilales</taxon>
        <taxon>Thermoleophilaceae</taxon>
        <taxon>Thermoleophilum</taxon>
    </lineage>
</organism>
<protein>
    <submittedName>
        <fullName evidence="1">Secondary thiamine-phosphate synthase enzyme</fullName>
    </submittedName>
</protein>
<dbReference type="PANTHER" id="PTHR30615:SF2">
    <property type="entry name" value="YJBQ FAMILY PROTEIN"/>
    <property type="match status" value="1"/>
</dbReference>
<sequence>MKAHTVYRTFHTRERRELVRITEDVQRAVDEAGIEEGIAVVCAMHITAAVWINDDEPGLHEDVLEWLDKLAPPSWRPPANEVARQLLPDPGDYRHHAGGEDNGDAHLKNLLVHHQVIVPVTSGRLDLGPWQQIFYCEFDGQRPKRMVIKVLGT</sequence>
<proteinExistence type="predicted"/>